<accession>A0A7S9E1R9</accession>
<dbReference type="Proteomes" id="UP000594592">
    <property type="component" value="Chromosome"/>
</dbReference>
<dbReference type="SUPFAM" id="SSF53756">
    <property type="entry name" value="UDP-Glycosyltransferase/glycogen phosphorylase"/>
    <property type="match status" value="1"/>
</dbReference>
<protein>
    <submittedName>
        <fullName evidence="1">Uncharacterized protein</fullName>
    </submittedName>
</protein>
<dbReference type="EMBL" id="CP064820">
    <property type="protein sequence ID" value="QPG07465.1"/>
    <property type="molecule type" value="Genomic_DNA"/>
</dbReference>
<sequence length="119" mass="13517">MSADMKQKLSELYNIASKDIIVLSNIGFIDVDNSQKHIENIVKENIVISYMANVTLEKGIDIFIKTCQMIDNSNPNKYEFRIAGPIIDSNTGKLVDAFTSEFKTRIMLGQFTVNKRRIP</sequence>
<name>A0A7S9E1R9_KLEPN</name>
<evidence type="ECO:0000313" key="1">
    <source>
        <dbReference type="EMBL" id="QPG07465.1"/>
    </source>
</evidence>
<organism evidence="1 2">
    <name type="scientific">Klebsiella pneumoniae subsp. pneumoniae</name>
    <dbReference type="NCBI Taxonomy" id="72407"/>
    <lineage>
        <taxon>Bacteria</taxon>
        <taxon>Pseudomonadati</taxon>
        <taxon>Pseudomonadota</taxon>
        <taxon>Gammaproteobacteria</taxon>
        <taxon>Enterobacterales</taxon>
        <taxon>Enterobacteriaceae</taxon>
        <taxon>Klebsiella/Raoultella group</taxon>
        <taxon>Klebsiella</taxon>
        <taxon>Klebsiella pneumoniae complex</taxon>
    </lineage>
</organism>
<proteinExistence type="predicted"/>
<reference evidence="1 2" key="1">
    <citation type="submission" date="2020-11" db="EMBL/GenBank/DDBJ databases">
        <title>Whole Genome sequence of MDR strain of Klebsiella pneumoniae K219 isolated from sputum.</title>
        <authorList>
            <person name="Aditi B.P."/>
            <person name="Mahalakshmi K."/>
            <person name="Naveen Kumar V."/>
        </authorList>
    </citation>
    <scope>NUCLEOTIDE SEQUENCE [LARGE SCALE GENOMIC DNA]</scope>
    <source>
        <strain evidence="1 2">K219</strain>
    </source>
</reference>
<gene>
    <name evidence="1" type="ORF">IUJ34_21190</name>
</gene>
<evidence type="ECO:0000313" key="2">
    <source>
        <dbReference type="Proteomes" id="UP000594592"/>
    </source>
</evidence>
<dbReference type="AlphaFoldDB" id="A0A7S9E1R9"/>